<organism evidence="1 2">
    <name type="scientific">Amanita muscaria (strain Koide BX008)</name>
    <dbReference type="NCBI Taxonomy" id="946122"/>
    <lineage>
        <taxon>Eukaryota</taxon>
        <taxon>Fungi</taxon>
        <taxon>Dikarya</taxon>
        <taxon>Basidiomycota</taxon>
        <taxon>Agaricomycotina</taxon>
        <taxon>Agaricomycetes</taxon>
        <taxon>Agaricomycetidae</taxon>
        <taxon>Agaricales</taxon>
        <taxon>Pluteineae</taxon>
        <taxon>Amanitaceae</taxon>
        <taxon>Amanita</taxon>
    </lineage>
</organism>
<sequence length="50" mass="5203">EVLVAILNSSVQYGCSHAMLSGAGAEVAVDLDSVQWMEHGEGLTRGITSL</sequence>
<feature type="non-terminal residue" evidence="1">
    <location>
        <position position="1"/>
    </location>
</feature>
<accession>A0A0C2WTV3</accession>
<dbReference type="AlphaFoldDB" id="A0A0C2WTV3"/>
<name>A0A0C2WTV3_AMAMK</name>
<reference evidence="1 2" key="1">
    <citation type="submission" date="2014-04" db="EMBL/GenBank/DDBJ databases">
        <title>Evolutionary Origins and Diversification of the Mycorrhizal Mutualists.</title>
        <authorList>
            <consortium name="DOE Joint Genome Institute"/>
            <consortium name="Mycorrhizal Genomics Consortium"/>
            <person name="Kohler A."/>
            <person name="Kuo A."/>
            <person name="Nagy L.G."/>
            <person name="Floudas D."/>
            <person name="Copeland A."/>
            <person name="Barry K.W."/>
            <person name="Cichocki N."/>
            <person name="Veneault-Fourrey C."/>
            <person name="LaButti K."/>
            <person name="Lindquist E.A."/>
            <person name="Lipzen A."/>
            <person name="Lundell T."/>
            <person name="Morin E."/>
            <person name="Murat C."/>
            <person name="Riley R."/>
            <person name="Ohm R."/>
            <person name="Sun H."/>
            <person name="Tunlid A."/>
            <person name="Henrissat B."/>
            <person name="Grigoriev I.V."/>
            <person name="Hibbett D.S."/>
            <person name="Martin F."/>
        </authorList>
    </citation>
    <scope>NUCLEOTIDE SEQUENCE [LARGE SCALE GENOMIC DNA]</scope>
    <source>
        <strain evidence="1 2">Koide BX008</strain>
    </source>
</reference>
<gene>
    <name evidence="1" type="ORF">M378DRAFT_168908</name>
</gene>
<keyword evidence="2" id="KW-1185">Reference proteome</keyword>
<proteinExistence type="predicted"/>
<dbReference type="EMBL" id="KN818310">
    <property type="protein sequence ID" value="KIL59768.1"/>
    <property type="molecule type" value="Genomic_DNA"/>
</dbReference>
<dbReference type="Proteomes" id="UP000054549">
    <property type="component" value="Unassembled WGS sequence"/>
</dbReference>
<evidence type="ECO:0000313" key="1">
    <source>
        <dbReference type="EMBL" id="KIL59768.1"/>
    </source>
</evidence>
<evidence type="ECO:0000313" key="2">
    <source>
        <dbReference type="Proteomes" id="UP000054549"/>
    </source>
</evidence>
<dbReference type="HOGENOM" id="CLU_3129613_0_0_1"/>
<protein>
    <submittedName>
        <fullName evidence="1">Uncharacterized protein</fullName>
    </submittedName>
</protein>
<dbReference type="InParanoid" id="A0A0C2WTV3"/>